<protein>
    <submittedName>
        <fullName evidence="2">Uncharacterized protein</fullName>
    </submittedName>
</protein>
<evidence type="ECO:0000256" key="1">
    <source>
        <dbReference type="SAM" id="MobiDB-lite"/>
    </source>
</evidence>
<accession>A0A9W4URC8</accession>
<evidence type="ECO:0000313" key="3">
    <source>
        <dbReference type="Proteomes" id="UP001152607"/>
    </source>
</evidence>
<dbReference type="AlphaFoldDB" id="A0A9W4URC8"/>
<sequence>MNESAGPALGPLAQPASTFLLVASGDCDWVPKKARRKLPKGPPSNVRPPCNSTLACCTVRVHPPMILSVGLIAITLHQHHGRWQRMGKTNRDCRENSVMSMGPCHAGP</sequence>
<evidence type="ECO:0000313" key="2">
    <source>
        <dbReference type="EMBL" id="CAI6340034.1"/>
    </source>
</evidence>
<proteinExistence type="predicted"/>
<comment type="caution">
    <text evidence="2">The sequence shown here is derived from an EMBL/GenBank/DDBJ whole genome shotgun (WGS) entry which is preliminary data.</text>
</comment>
<gene>
    <name evidence="2" type="ORF">PDIGIT_LOCUS13201</name>
</gene>
<keyword evidence="3" id="KW-1185">Reference proteome</keyword>
<dbReference type="EMBL" id="CAOQHR010000010">
    <property type="protein sequence ID" value="CAI6340034.1"/>
    <property type="molecule type" value="Genomic_DNA"/>
</dbReference>
<feature type="region of interest" description="Disordered" evidence="1">
    <location>
        <begin position="87"/>
        <end position="108"/>
    </location>
</feature>
<organism evidence="2 3">
    <name type="scientific">Periconia digitata</name>
    <dbReference type="NCBI Taxonomy" id="1303443"/>
    <lineage>
        <taxon>Eukaryota</taxon>
        <taxon>Fungi</taxon>
        <taxon>Dikarya</taxon>
        <taxon>Ascomycota</taxon>
        <taxon>Pezizomycotina</taxon>
        <taxon>Dothideomycetes</taxon>
        <taxon>Pleosporomycetidae</taxon>
        <taxon>Pleosporales</taxon>
        <taxon>Massarineae</taxon>
        <taxon>Periconiaceae</taxon>
        <taxon>Periconia</taxon>
    </lineage>
</organism>
<dbReference type="Proteomes" id="UP001152607">
    <property type="component" value="Unassembled WGS sequence"/>
</dbReference>
<name>A0A9W4URC8_9PLEO</name>
<reference evidence="2" key="1">
    <citation type="submission" date="2023-01" db="EMBL/GenBank/DDBJ databases">
        <authorList>
            <person name="Van Ghelder C."/>
            <person name="Rancurel C."/>
        </authorList>
    </citation>
    <scope>NUCLEOTIDE SEQUENCE</scope>
    <source>
        <strain evidence="2">CNCM I-4278</strain>
    </source>
</reference>